<dbReference type="Pfam" id="PF07714">
    <property type="entry name" value="PK_Tyr_Ser-Thr"/>
    <property type="match status" value="1"/>
</dbReference>
<evidence type="ECO:0008006" key="12">
    <source>
        <dbReference type="Google" id="ProtNLM"/>
    </source>
</evidence>
<dbReference type="Gene3D" id="1.10.510.10">
    <property type="entry name" value="Transferase(Phosphotransferase) domain 1"/>
    <property type="match status" value="2"/>
</dbReference>
<dbReference type="GO" id="GO:0005524">
    <property type="term" value="F:ATP binding"/>
    <property type="evidence" value="ECO:0007669"/>
    <property type="project" value="UniProtKB-UniRule"/>
</dbReference>
<dbReference type="Pfam" id="PF00069">
    <property type="entry name" value="Pkinase"/>
    <property type="match status" value="1"/>
</dbReference>
<evidence type="ECO:0000256" key="8">
    <source>
        <dbReference type="PROSITE-ProRule" id="PRU10141"/>
    </source>
</evidence>
<dbReference type="CDD" id="cd00028">
    <property type="entry name" value="B_lectin"/>
    <property type="match status" value="1"/>
</dbReference>
<dbReference type="PROSITE" id="PS50927">
    <property type="entry name" value="BULB_LECTIN"/>
    <property type="match status" value="1"/>
</dbReference>
<dbReference type="PROSITE" id="PS00107">
    <property type="entry name" value="PROTEIN_KINASE_ATP"/>
    <property type="match status" value="1"/>
</dbReference>
<dbReference type="Pfam" id="PF01453">
    <property type="entry name" value="B_lectin"/>
    <property type="match status" value="1"/>
</dbReference>
<dbReference type="InterPro" id="IPR036691">
    <property type="entry name" value="Endo/exonu/phosph_ase_sf"/>
</dbReference>
<evidence type="ECO:0000256" key="1">
    <source>
        <dbReference type="ARBA" id="ARBA00022536"/>
    </source>
</evidence>
<evidence type="ECO:0000256" key="3">
    <source>
        <dbReference type="ARBA" id="ARBA00022729"/>
    </source>
</evidence>
<dbReference type="PROSITE" id="PS50011">
    <property type="entry name" value="PROTEIN_KINASE_DOM"/>
    <property type="match status" value="1"/>
</dbReference>
<dbReference type="Gene3D" id="2.90.10.30">
    <property type="match status" value="1"/>
</dbReference>
<dbReference type="InterPro" id="IPR001245">
    <property type="entry name" value="Ser-Thr/Tyr_kinase_cat_dom"/>
</dbReference>
<dbReference type="GO" id="GO:0004672">
    <property type="term" value="F:protein kinase activity"/>
    <property type="evidence" value="ECO:0007669"/>
    <property type="project" value="InterPro"/>
</dbReference>
<feature type="domain" description="Protein kinase" evidence="9">
    <location>
        <begin position="963"/>
        <end position="1247"/>
    </location>
</feature>
<reference evidence="11" key="1">
    <citation type="submission" date="2018-02" db="EMBL/GenBank/DDBJ databases">
        <authorList>
            <person name="Cohen D.B."/>
            <person name="Kent A.D."/>
        </authorList>
    </citation>
    <scope>NUCLEOTIDE SEQUENCE</scope>
</reference>
<dbReference type="InterPro" id="IPR000719">
    <property type="entry name" value="Prot_kinase_dom"/>
</dbReference>
<evidence type="ECO:0000256" key="4">
    <source>
        <dbReference type="ARBA" id="ARBA00022741"/>
    </source>
</evidence>
<evidence type="ECO:0000313" key="11">
    <source>
        <dbReference type="EMBL" id="SPD20755.1"/>
    </source>
</evidence>
<dbReference type="InterPro" id="IPR051343">
    <property type="entry name" value="G-type_lectin_kinases/EP1-like"/>
</dbReference>
<evidence type="ECO:0000256" key="6">
    <source>
        <dbReference type="ARBA" id="ARBA00023157"/>
    </source>
</evidence>
<keyword evidence="5 8" id="KW-0067">ATP-binding</keyword>
<feature type="binding site" evidence="8">
    <location>
        <position position="992"/>
    </location>
    <ligand>
        <name>ATP</name>
        <dbReference type="ChEBI" id="CHEBI:30616"/>
    </ligand>
</feature>
<evidence type="ECO:0000256" key="5">
    <source>
        <dbReference type="ARBA" id="ARBA00022840"/>
    </source>
</evidence>
<evidence type="ECO:0000256" key="7">
    <source>
        <dbReference type="ARBA" id="ARBA00023180"/>
    </source>
</evidence>
<dbReference type="FunFam" id="3.30.200.20:FF:000178">
    <property type="entry name" value="serine/threonine-protein kinase PBS1-like"/>
    <property type="match status" value="1"/>
</dbReference>
<keyword evidence="3" id="KW-0732">Signal</keyword>
<dbReference type="InterPro" id="IPR001480">
    <property type="entry name" value="Bulb-type_lectin_dom"/>
</dbReference>
<evidence type="ECO:0000256" key="2">
    <source>
        <dbReference type="ARBA" id="ARBA00022679"/>
    </source>
</evidence>
<dbReference type="EMBL" id="OIVN01005079">
    <property type="protein sequence ID" value="SPD20755.1"/>
    <property type="molecule type" value="Genomic_DNA"/>
</dbReference>
<dbReference type="PANTHER" id="PTHR47976:SF60">
    <property type="entry name" value="RECEPTOR-LIKE SERINE_THREONINE-PROTEIN KINASE"/>
    <property type="match status" value="1"/>
</dbReference>
<accession>A0A2N9I911</accession>
<organism evidence="11">
    <name type="scientific">Fagus sylvatica</name>
    <name type="common">Beechnut</name>
    <dbReference type="NCBI Taxonomy" id="28930"/>
    <lineage>
        <taxon>Eukaryota</taxon>
        <taxon>Viridiplantae</taxon>
        <taxon>Streptophyta</taxon>
        <taxon>Embryophyta</taxon>
        <taxon>Tracheophyta</taxon>
        <taxon>Spermatophyta</taxon>
        <taxon>Magnoliopsida</taxon>
        <taxon>eudicotyledons</taxon>
        <taxon>Gunneridae</taxon>
        <taxon>Pentapetalae</taxon>
        <taxon>rosids</taxon>
        <taxon>fabids</taxon>
        <taxon>Fagales</taxon>
        <taxon>Fagaceae</taxon>
        <taxon>Fagus</taxon>
    </lineage>
</organism>
<keyword evidence="1" id="KW-0245">EGF-like domain</keyword>
<dbReference type="SUPFAM" id="SSF51110">
    <property type="entry name" value="alpha-D-mannose-specific plant lectins"/>
    <property type="match status" value="1"/>
</dbReference>
<keyword evidence="2" id="KW-0808">Transferase</keyword>
<keyword evidence="7" id="KW-0325">Glycoprotein</keyword>
<dbReference type="Gene3D" id="3.60.10.10">
    <property type="entry name" value="Endonuclease/exonuclease/phosphatase"/>
    <property type="match status" value="1"/>
</dbReference>
<dbReference type="SUPFAM" id="SSF56112">
    <property type="entry name" value="Protein kinase-like (PK-like)"/>
    <property type="match status" value="1"/>
</dbReference>
<evidence type="ECO:0000259" key="9">
    <source>
        <dbReference type="PROSITE" id="PS50011"/>
    </source>
</evidence>
<keyword evidence="6" id="KW-1015">Disulfide bond</keyword>
<dbReference type="InterPro" id="IPR036426">
    <property type="entry name" value="Bulb-type_lectin_dom_sf"/>
</dbReference>
<protein>
    <recommendedName>
        <fullName evidence="12">Protein kinase domain-containing protein</fullName>
    </recommendedName>
</protein>
<dbReference type="PANTHER" id="PTHR47976">
    <property type="entry name" value="G-TYPE LECTIN S-RECEPTOR-LIKE SERINE/THREONINE-PROTEIN KINASE SD2-5"/>
    <property type="match status" value="1"/>
</dbReference>
<dbReference type="AlphaFoldDB" id="A0A2N9I911"/>
<dbReference type="InterPro" id="IPR017441">
    <property type="entry name" value="Protein_kinase_ATP_BS"/>
</dbReference>
<dbReference type="Pfam" id="PF13966">
    <property type="entry name" value="zf-RVT"/>
    <property type="match status" value="1"/>
</dbReference>
<sequence>MILDVKEKSGGRVGSNSALNYLSSLMFELGAVDLGYAGAKFTWCNKRWGRGSIRERLDRGIANMEWRMEFPRATVLHLGAVNSDHCPLLIDTNPVDVRCPRTFCFEAMWAEDARCYDLRKWNKEVFGHVQVRIAEFPRNIEKIQLEDPTEGKFQEMFTAEEIGSNELEDIIALSITAEENSLLCQVPTPTKIKNVLFGCAVMQSLKSSGSDGLPPLFYKKYWKVVGHSVIKAVHNFFISGRWIAENQLIVQEILHSFKKRKVAMALPVYTFSSSDVPNTICDKLDASIRRFWWNPNRESGKFLAWKAWDGLCVPKALGGLGFWCAKQFNAALLAKLTWMIVSGRESPCMNALRSKYKVVEDWINREPLKNSSHTWRAIERLKPIIRKGACFIIGDAWRIGVLEEMFDQVSVSAIMRISLPLVPRPDELAWVADSKGVFSVKSVLLLLQNHTWPAAPDPIWKKLWKCRMHERLRTLVWRIGSGVLPTNLNFFTRMAKGDPCCPLCKVEVESVAHLFFKCSETKMFWFGTCWGIRPDMFVVNEDIDVVKLVVDPPIPFSVSGMVKQNLELAAVQIALTLEAIWKFRNQLVHQSKLENPFVSIKALECRIMEHVQCVWSETNLVNTKALNWCPPPCLIVKAWVKQVNTVDPLVAEATAILWVVQIAKVENWDAVCFESDSKLVVECLQSLVSFWSIAGICENVKYLAADFRPPIDARPLSSYFYFSIVHAGSNAIIWTANRNAPMSNSDKLSLTVNGLTVTNQAGKELWSTPPLNSEVAAMQLSETGNLVLVDVRNVTLWESFDYPTDTIVMGQHISAGKSIGKMSYWKLSMDPKAFKNSNEAVSLMVMNDTGLYLLGSDGSTVVIHVVLSDPLGFRIGKEIGLCTRKPLGGTCSCPPGFRSQISGGNCVPMNSSLSLPSACNATRDGSQLNSSISYLRLGPELEMISIPGLPRRFAYEELAAATENFKTHIGSGGFGTVYKGTLTDQTVVAVKKITNLGVQGNREFCTEISIIGNIHHVNLVRLKGFCAQGRQRFLVLEYMNRGSLDSILFGNGPVLEWQERVEIALGTARGLAYLHSGGTRGYLAPEWLTGSPISDKADVYSYGMVLLEIVTGRKNCSFQTHSHITESNNSEGNGLSSYSSGSELRLIYFPLIALQMHERRRYMEVADPRLEGGVTSEEVEKLVRIALCCVHQDPALRPTMANIVGMLEGGLPLSESRVESLNFLQAYGQRFTETLRMQGSNEQNELG</sequence>
<dbReference type="SMART" id="SM00108">
    <property type="entry name" value="B_lectin"/>
    <property type="match status" value="1"/>
</dbReference>
<dbReference type="InterPro" id="IPR026960">
    <property type="entry name" value="RVT-Znf"/>
</dbReference>
<evidence type="ECO:0000259" key="10">
    <source>
        <dbReference type="PROSITE" id="PS50927"/>
    </source>
</evidence>
<keyword evidence="4 8" id="KW-0547">Nucleotide-binding</keyword>
<dbReference type="Gene3D" id="3.30.200.20">
    <property type="entry name" value="Phosphorylase Kinase, domain 1"/>
    <property type="match status" value="1"/>
</dbReference>
<name>A0A2N9I911_FAGSY</name>
<gene>
    <name evidence="11" type="ORF">FSB_LOCUS48637</name>
</gene>
<dbReference type="SUPFAM" id="SSF56219">
    <property type="entry name" value="DNase I-like"/>
    <property type="match status" value="1"/>
</dbReference>
<dbReference type="InterPro" id="IPR011009">
    <property type="entry name" value="Kinase-like_dom_sf"/>
</dbReference>
<proteinExistence type="predicted"/>
<feature type="domain" description="Bulb-type lectin" evidence="10">
    <location>
        <begin position="678"/>
        <end position="801"/>
    </location>
</feature>